<reference evidence="3 4" key="1">
    <citation type="journal article" date="2016" name="Front. Microbiol.">
        <title>Genomic Resource of Rice Seed Associated Bacteria.</title>
        <authorList>
            <person name="Midha S."/>
            <person name="Bansal K."/>
            <person name="Sharma S."/>
            <person name="Kumar N."/>
            <person name="Patil P.P."/>
            <person name="Chaudhry V."/>
            <person name="Patil P.B."/>
        </authorList>
    </citation>
    <scope>NUCLEOTIDE SEQUENCE [LARGE SCALE GENOMIC DNA]</scope>
    <source>
        <strain evidence="3 4">NS355</strain>
    </source>
</reference>
<proteinExistence type="predicted"/>
<dbReference type="RefSeq" id="WP_058746439.1">
    <property type="nucleotide sequence ID" value="NZ_LDTF01000094.1"/>
</dbReference>
<keyword evidence="1" id="KW-1133">Transmembrane helix</keyword>
<dbReference type="PROSITE" id="PS50930">
    <property type="entry name" value="HTH_LYTTR"/>
    <property type="match status" value="1"/>
</dbReference>
<sequence length="253" mass="27778">MPRSRRIVIDIALMIGVGLLLAVLGPFGTFGSGFAYRLIYWITLMLTGYALYKPTMAGALALAERLHLPEVAGWATATFLASVPMSVIVWWVEQLGQPLRWPDADRALLLYGNVLVIGGLASLLLWYGQKRRHVTAEPAAPEPAPPTAAPRPALLDRLPPGFGPDIVALEMEDHYLRVHGAYGSELILLRMRDAVQEVAPLAGAQVHRSWWVARGAVRETHREGRGLRLVLTGGVEARVSRAMVPVLEAEGWW</sequence>
<gene>
    <name evidence="3" type="ORF">NS355_15090</name>
</gene>
<dbReference type="EMBL" id="LDTF01000094">
    <property type="protein sequence ID" value="KTT96222.1"/>
    <property type="molecule type" value="Genomic_DNA"/>
</dbReference>
<feature type="transmembrane region" description="Helical" evidence="1">
    <location>
        <begin position="72"/>
        <end position="92"/>
    </location>
</feature>
<organism evidence="3 4">
    <name type="scientific">Sphingomonas yabuuchiae</name>
    <dbReference type="NCBI Taxonomy" id="172044"/>
    <lineage>
        <taxon>Bacteria</taxon>
        <taxon>Pseudomonadati</taxon>
        <taxon>Pseudomonadota</taxon>
        <taxon>Alphaproteobacteria</taxon>
        <taxon>Sphingomonadales</taxon>
        <taxon>Sphingomonadaceae</taxon>
        <taxon>Sphingomonas</taxon>
    </lineage>
</organism>
<keyword evidence="1" id="KW-0812">Transmembrane</keyword>
<dbReference type="SMART" id="SM00850">
    <property type="entry name" value="LytTR"/>
    <property type="match status" value="1"/>
</dbReference>
<feature type="transmembrane region" description="Helical" evidence="1">
    <location>
        <begin position="108"/>
        <end position="127"/>
    </location>
</feature>
<evidence type="ECO:0000256" key="1">
    <source>
        <dbReference type="SAM" id="Phobius"/>
    </source>
</evidence>
<evidence type="ECO:0000259" key="2">
    <source>
        <dbReference type="PROSITE" id="PS50930"/>
    </source>
</evidence>
<evidence type="ECO:0000313" key="4">
    <source>
        <dbReference type="Proteomes" id="UP000073923"/>
    </source>
</evidence>
<feature type="transmembrane region" description="Helical" evidence="1">
    <location>
        <begin position="7"/>
        <end position="28"/>
    </location>
</feature>
<dbReference type="OrthoDB" id="7028951at2"/>
<dbReference type="GO" id="GO:0003677">
    <property type="term" value="F:DNA binding"/>
    <property type="evidence" value="ECO:0007669"/>
    <property type="project" value="InterPro"/>
</dbReference>
<name>A0A147ILS4_9SPHN</name>
<comment type="caution">
    <text evidence="3">The sequence shown here is derived from an EMBL/GenBank/DDBJ whole genome shotgun (WGS) entry which is preliminary data.</text>
</comment>
<dbReference type="Pfam" id="PF04397">
    <property type="entry name" value="LytTR"/>
    <property type="match status" value="1"/>
</dbReference>
<dbReference type="Proteomes" id="UP000073923">
    <property type="component" value="Unassembled WGS sequence"/>
</dbReference>
<accession>A0A147ILS4</accession>
<dbReference type="PATRIC" id="fig|172044.3.peg.3566"/>
<dbReference type="InterPro" id="IPR007492">
    <property type="entry name" value="LytTR_DNA-bd_dom"/>
</dbReference>
<feature type="transmembrane region" description="Helical" evidence="1">
    <location>
        <begin position="34"/>
        <end position="52"/>
    </location>
</feature>
<protein>
    <recommendedName>
        <fullName evidence="2">HTH LytTR-type domain-containing protein</fullName>
    </recommendedName>
</protein>
<keyword evidence="1" id="KW-0472">Membrane</keyword>
<evidence type="ECO:0000313" key="3">
    <source>
        <dbReference type="EMBL" id="KTT96222.1"/>
    </source>
</evidence>
<dbReference type="AlphaFoldDB" id="A0A147ILS4"/>
<feature type="domain" description="HTH LytTR-type" evidence="2">
    <location>
        <begin position="165"/>
        <end position="253"/>
    </location>
</feature>